<sequence length="71" mass="7899">MFGSSINLRLGEVIGGRLSITGSKHNFLYPFLAKVHIIPQTPKYKKDIVNNNIAHIRSTSGTIKCIYANIK</sequence>
<dbReference type="EMBL" id="AMZH03001821">
    <property type="protein sequence ID" value="RRT77851.1"/>
    <property type="molecule type" value="Genomic_DNA"/>
</dbReference>
<dbReference type="Proteomes" id="UP000287651">
    <property type="component" value="Unassembled WGS sequence"/>
</dbReference>
<organism evidence="1 2">
    <name type="scientific">Ensete ventricosum</name>
    <name type="common">Abyssinian banana</name>
    <name type="synonym">Musa ensete</name>
    <dbReference type="NCBI Taxonomy" id="4639"/>
    <lineage>
        <taxon>Eukaryota</taxon>
        <taxon>Viridiplantae</taxon>
        <taxon>Streptophyta</taxon>
        <taxon>Embryophyta</taxon>
        <taxon>Tracheophyta</taxon>
        <taxon>Spermatophyta</taxon>
        <taxon>Magnoliopsida</taxon>
        <taxon>Liliopsida</taxon>
        <taxon>Zingiberales</taxon>
        <taxon>Musaceae</taxon>
        <taxon>Ensete</taxon>
    </lineage>
</organism>
<dbReference type="AlphaFoldDB" id="A0A427ANQ0"/>
<reference evidence="1 2" key="1">
    <citation type="journal article" date="2014" name="Agronomy (Basel)">
        <title>A Draft Genome Sequence for Ensete ventricosum, the Drought-Tolerant Tree Against Hunger.</title>
        <authorList>
            <person name="Harrison J."/>
            <person name="Moore K.A."/>
            <person name="Paszkiewicz K."/>
            <person name="Jones T."/>
            <person name="Grant M."/>
            <person name="Ambacheew D."/>
            <person name="Muzemil S."/>
            <person name="Studholme D.J."/>
        </authorList>
    </citation>
    <scope>NUCLEOTIDE SEQUENCE [LARGE SCALE GENOMIC DNA]</scope>
</reference>
<evidence type="ECO:0000313" key="2">
    <source>
        <dbReference type="Proteomes" id="UP000287651"/>
    </source>
</evidence>
<accession>A0A427ANQ0</accession>
<evidence type="ECO:0000313" key="1">
    <source>
        <dbReference type="EMBL" id="RRT77851.1"/>
    </source>
</evidence>
<proteinExistence type="predicted"/>
<comment type="caution">
    <text evidence="1">The sequence shown here is derived from an EMBL/GenBank/DDBJ whole genome shotgun (WGS) entry which is preliminary data.</text>
</comment>
<protein>
    <submittedName>
        <fullName evidence="1">Uncharacterized protein</fullName>
    </submittedName>
</protein>
<name>A0A427ANQ0_ENSVE</name>
<gene>
    <name evidence="1" type="ORF">B296_00014823</name>
</gene>